<organism evidence="8 9">
    <name type="scientific">Sutterella wadsworthensis 2_1_59BFAA</name>
    <dbReference type="NCBI Taxonomy" id="742823"/>
    <lineage>
        <taxon>Bacteria</taxon>
        <taxon>Pseudomonadati</taxon>
        <taxon>Pseudomonadota</taxon>
        <taxon>Betaproteobacteria</taxon>
        <taxon>Burkholderiales</taxon>
        <taxon>Sutterellaceae</taxon>
        <taxon>Sutterella</taxon>
    </lineage>
</organism>
<sequence>MTPSFINPVPQSPMTDHPIRPAFWNVPLWGEIGVYVLGFTAVALLIAGILRNRHLWLRGAEDPHPVKDRRARLFSVIADVFTQKKIRETSAGRLHAVLAWGFFLLFCGTALATLDWDVGHYVFDAQFLQGGFYLAYKFVLDCAGIAVLIALALGAARRWSKESGLPGDARFVCAYLSLAFIVLTGFLVEGIRLAATLPAWSVYSPIGHLVAKMLLACGLSEAELRLLHTWIWTIHGISSLAFIAAVPLTYYAHVYRTPAGLFTREEKPAGLLRKIDDIEEQETFGVSSFSQFTTRERTAFDACTECGRCTAACPAVRAGTPLDPRALIVSLRDRMHMEEKTEEAAALPSLEETVSRDALWSCTTCGACSRACPAGISLPEIIVNMRRHLALEAGDFPEGVANALENTASVGNPWGLDPYERLDWAKDLDVPVAESGVHYDVLYWVGCAASYDRRARKIARSMVRILKAAGVNFAVMAEERCHGEFARRLGEEYLYQTAAQENIGNFAQYDFDRILTACPHCFNTLKNEYPSFEDFRWPVVSHSVFIDELMKAGSLPYVKSEGLSAVYHDPCYLARINGIVAEPRSVLNSVCTVLKSPAESGERTLCCGAGGGQMWIDRHGSNSVNVIRLKDLRASGADTIAVSCPHCLTMLESARAVTRDAESVSISDIAELVAAALPEEGASK</sequence>
<proteinExistence type="predicted"/>
<feature type="transmembrane region" description="Helical" evidence="6">
    <location>
        <begin position="32"/>
        <end position="50"/>
    </location>
</feature>
<dbReference type="eggNOG" id="COG0247">
    <property type="taxonomic scope" value="Bacteria"/>
</dbReference>
<feature type="transmembrane region" description="Helical" evidence="6">
    <location>
        <begin position="134"/>
        <end position="156"/>
    </location>
</feature>
<dbReference type="InterPro" id="IPR017900">
    <property type="entry name" value="4Fe4S_Fe_S_CS"/>
</dbReference>
<evidence type="ECO:0000256" key="6">
    <source>
        <dbReference type="SAM" id="Phobius"/>
    </source>
</evidence>
<reference evidence="8 9" key="1">
    <citation type="submission" date="2012-05" db="EMBL/GenBank/DDBJ databases">
        <title>The Genome Sequence of Sutterella wadsworthensis 2_1_59BFAA.</title>
        <authorList>
            <consortium name="The Broad Institute Genome Sequencing Platform"/>
            <person name="Earl A."/>
            <person name="Ward D."/>
            <person name="Feldgarden M."/>
            <person name="Gevers D."/>
            <person name="Daigneault M."/>
            <person name="Strauss J."/>
            <person name="Allen-Vercoe E."/>
            <person name="Walker B."/>
            <person name="Young S.K."/>
            <person name="Zeng Q."/>
            <person name="Gargeya S."/>
            <person name="Fitzgerald M."/>
            <person name="Haas B."/>
            <person name="Abouelleil A."/>
            <person name="Alvarado L."/>
            <person name="Arachchi H.M."/>
            <person name="Berlin A.M."/>
            <person name="Chapman S.B."/>
            <person name="Goldberg J."/>
            <person name="Griggs A."/>
            <person name="Gujja S."/>
            <person name="Hansen M."/>
            <person name="Howarth C."/>
            <person name="Imamovic A."/>
            <person name="Larimer J."/>
            <person name="McCowen C."/>
            <person name="Montmayeur A."/>
            <person name="Murphy C."/>
            <person name="Neiman D."/>
            <person name="Pearson M."/>
            <person name="Priest M."/>
            <person name="Roberts A."/>
            <person name="Saif S."/>
            <person name="Shea T."/>
            <person name="Sisk P."/>
            <person name="Sykes S."/>
            <person name="Wortman J."/>
            <person name="Nusbaum C."/>
            <person name="Birren B."/>
        </authorList>
    </citation>
    <scope>NUCLEOTIDE SEQUENCE [LARGE SCALE GENOMIC DNA]</scope>
    <source>
        <strain evidence="8 9">2_1_59BFAA</strain>
    </source>
</reference>
<dbReference type="SUPFAM" id="SSF46548">
    <property type="entry name" value="alpha-helical ferredoxin"/>
    <property type="match status" value="1"/>
</dbReference>
<accession>K1JKS8</accession>
<dbReference type="Gene3D" id="1.20.950.20">
    <property type="entry name" value="Transmembrane di-heme cytochromes, Chain C"/>
    <property type="match status" value="1"/>
</dbReference>
<dbReference type="InterPro" id="IPR017896">
    <property type="entry name" value="4Fe4S_Fe-S-bd"/>
</dbReference>
<dbReference type="InterPro" id="IPR051460">
    <property type="entry name" value="HdrC_iron-sulfur_subunit"/>
</dbReference>
<dbReference type="InterPro" id="IPR009051">
    <property type="entry name" value="Helical_ferredxn"/>
</dbReference>
<feature type="transmembrane region" description="Helical" evidence="6">
    <location>
        <begin position="200"/>
        <end position="219"/>
    </location>
</feature>
<evidence type="ECO:0000259" key="7">
    <source>
        <dbReference type="PROSITE" id="PS51379"/>
    </source>
</evidence>
<dbReference type="SUPFAM" id="SSF103501">
    <property type="entry name" value="Respiratory nitrate reductase 1 gamma chain"/>
    <property type="match status" value="1"/>
</dbReference>
<dbReference type="Gene3D" id="1.10.1060.10">
    <property type="entry name" value="Alpha-helical ferredoxin"/>
    <property type="match status" value="1"/>
</dbReference>
<dbReference type="Pfam" id="PF02754">
    <property type="entry name" value="CCG"/>
    <property type="match status" value="2"/>
</dbReference>
<evidence type="ECO:0000256" key="2">
    <source>
        <dbReference type="ARBA" id="ARBA00022723"/>
    </source>
</evidence>
<dbReference type="GO" id="GO:0046872">
    <property type="term" value="F:metal ion binding"/>
    <property type="evidence" value="ECO:0007669"/>
    <property type="project" value="UniProtKB-KW"/>
</dbReference>
<dbReference type="PROSITE" id="PS00198">
    <property type="entry name" value="4FE4S_FER_1"/>
    <property type="match status" value="2"/>
</dbReference>
<keyword evidence="5" id="KW-0411">Iron-sulfur</keyword>
<dbReference type="PANTHER" id="PTHR43255:SF1">
    <property type="entry name" value="IRON-SULFUR-BINDING OXIDOREDUCTASE FADF-RELATED"/>
    <property type="match status" value="1"/>
</dbReference>
<dbReference type="HOGENOM" id="CLU_005304_1_0_4"/>
<gene>
    <name evidence="8" type="ORF">HMPREF9465_01803</name>
</gene>
<dbReference type="PANTHER" id="PTHR43255">
    <property type="entry name" value="IRON-SULFUR-BINDING OXIDOREDUCTASE FADF-RELATED-RELATED"/>
    <property type="match status" value="1"/>
</dbReference>
<dbReference type="STRING" id="742823.HMPREF9465_01803"/>
<dbReference type="GO" id="GO:0016491">
    <property type="term" value="F:oxidoreductase activity"/>
    <property type="evidence" value="ECO:0007669"/>
    <property type="project" value="UniProtKB-KW"/>
</dbReference>
<evidence type="ECO:0000256" key="3">
    <source>
        <dbReference type="ARBA" id="ARBA00023002"/>
    </source>
</evidence>
<dbReference type="PROSITE" id="PS51379">
    <property type="entry name" value="4FE4S_FER_2"/>
    <property type="match status" value="2"/>
</dbReference>
<dbReference type="AlphaFoldDB" id="K1JKS8"/>
<evidence type="ECO:0000313" key="8">
    <source>
        <dbReference type="EMBL" id="EKB30756.1"/>
    </source>
</evidence>
<dbReference type="GO" id="GO:0005886">
    <property type="term" value="C:plasma membrane"/>
    <property type="evidence" value="ECO:0007669"/>
    <property type="project" value="TreeGrafter"/>
</dbReference>
<keyword evidence="6" id="KW-1133">Transmembrane helix</keyword>
<feature type="transmembrane region" description="Helical" evidence="6">
    <location>
        <begin position="231"/>
        <end position="252"/>
    </location>
</feature>
<dbReference type="Proteomes" id="UP000005835">
    <property type="component" value="Unassembled WGS sequence"/>
</dbReference>
<evidence type="ECO:0000256" key="4">
    <source>
        <dbReference type="ARBA" id="ARBA00023004"/>
    </source>
</evidence>
<feature type="domain" description="4Fe-4S ferredoxin-type" evidence="7">
    <location>
        <begin position="294"/>
        <end position="324"/>
    </location>
</feature>
<dbReference type="PATRIC" id="fig|742823.3.peg.1798"/>
<feature type="transmembrane region" description="Helical" evidence="6">
    <location>
        <begin position="94"/>
        <end position="114"/>
    </location>
</feature>
<protein>
    <recommendedName>
        <fullName evidence="7">4Fe-4S ferredoxin-type domain-containing protein</fullName>
    </recommendedName>
</protein>
<keyword evidence="6" id="KW-0472">Membrane</keyword>
<dbReference type="InterPro" id="IPR036197">
    <property type="entry name" value="NarG-like_sf"/>
</dbReference>
<dbReference type="InterPro" id="IPR004017">
    <property type="entry name" value="Cys_rich_dom"/>
</dbReference>
<keyword evidence="6" id="KW-0812">Transmembrane</keyword>
<keyword evidence="1" id="KW-0004">4Fe-4S</keyword>
<dbReference type="GO" id="GO:0051539">
    <property type="term" value="F:4 iron, 4 sulfur cluster binding"/>
    <property type="evidence" value="ECO:0007669"/>
    <property type="project" value="UniProtKB-KW"/>
</dbReference>
<keyword evidence="2" id="KW-0479">Metal-binding</keyword>
<name>K1JKS8_9BURK</name>
<dbReference type="EMBL" id="ADMG01000037">
    <property type="protein sequence ID" value="EKB30756.1"/>
    <property type="molecule type" value="Genomic_DNA"/>
</dbReference>
<comment type="caution">
    <text evidence="8">The sequence shown here is derived from an EMBL/GenBank/DDBJ whole genome shotgun (WGS) entry which is preliminary data.</text>
</comment>
<keyword evidence="3" id="KW-0560">Oxidoreductase</keyword>
<keyword evidence="9" id="KW-1185">Reference proteome</keyword>
<keyword evidence="4" id="KW-0408">Iron</keyword>
<evidence type="ECO:0000313" key="9">
    <source>
        <dbReference type="Proteomes" id="UP000005835"/>
    </source>
</evidence>
<evidence type="ECO:0000256" key="1">
    <source>
        <dbReference type="ARBA" id="ARBA00022485"/>
    </source>
</evidence>
<feature type="transmembrane region" description="Helical" evidence="6">
    <location>
        <begin position="168"/>
        <end position="188"/>
    </location>
</feature>
<dbReference type="Pfam" id="PF13183">
    <property type="entry name" value="Fer4_8"/>
    <property type="match status" value="1"/>
</dbReference>
<feature type="domain" description="4Fe-4S ferredoxin-type" evidence="7">
    <location>
        <begin position="352"/>
        <end position="381"/>
    </location>
</feature>
<evidence type="ECO:0000256" key="5">
    <source>
        <dbReference type="ARBA" id="ARBA00023014"/>
    </source>
</evidence>